<dbReference type="STRING" id="52247.A0A4T0WXZ2"/>
<comment type="caution">
    <text evidence="2">The sequence shown here is derived from an EMBL/GenBank/DDBJ whole genome shotgun (WGS) entry which is preliminary data.</text>
</comment>
<protein>
    <submittedName>
        <fullName evidence="2">Uncharacterized protein</fullName>
    </submittedName>
</protein>
<sequence>MSLRKKKSSLSLSRQSTVSAGDLHSNFSDDYGSDKDSNRIEKKLKRMSLLFHHRSKTEELDNTRDSKLLKHTPSINSFKGDPISEIPPPNPVNPNNAQGFYYLRNNSSGTLVRPSLDLQSTLGTNINNVEFNNVRSNSYHHEDLDSFSKPPGSAKSIESKLGRFFSKTGNKVKKLSDLATDNSNSGLGLQTSSNINGLHGWSNLLHHSHNNSEKELKSPIGRGFPKSVESKLGFGEKLKLLNSTKYKTSNYHNLLRNKKEKGIKLGSKVNELMGVASAENYRIAGTSIALNDFNYRDIDTMCDNQTLTYEQCDQYANFLISRIQQLSVSIFKGEGLSVPMEDLTKLVSMYVRIRKCQEKVIKSSSKEMKKYGNVNDCTTILENDSMDDLNRIKHSASQNSLKSLTIEEFHPFETPYMKSNGFNGYSPVSVDIGSPSMISPMINMRGISYSAFNKTLEEIKDVLKVNMNIMVNQLYYDKNNDRIKFIRGSHNLLSRRKNTIGSVGKPRGDEDGQDMNISYGESSISFPDSYSNANGDFPTTTRSFMELPIATHTETRNSVLTGFNSLDEIKDQNTSGIFESFGDHYDSINDNTEQLGRISTNTRLSTQLGLGLLPIGRFERCVNVLWDIFQTDIMYEIISIMLPLELEFANGHREASRKHRLAEAILYNHGEKIRTFTNTNIHPDISGTLPLGYTVNQTMEGTLGEWTDINIRNLLLIAYRDNVVIPLYELNREYEDVRIGSIEDYADVYGSIECFQSLAKVSTGDTNQKLVENLLAKFQDAMKCPLVWMPVANAVAKGNGANTAAATDALS</sequence>
<dbReference type="InterPro" id="IPR013745">
    <property type="entry name" value="Bit61/PRR5"/>
</dbReference>
<proteinExistence type="predicted"/>
<accession>A0A4T0WXZ2</accession>
<dbReference type="EMBL" id="SELW01000599">
    <property type="protein sequence ID" value="TID19233.1"/>
    <property type="molecule type" value="Genomic_DNA"/>
</dbReference>
<evidence type="ECO:0000313" key="2">
    <source>
        <dbReference type="EMBL" id="TID19233.1"/>
    </source>
</evidence>
<feature type="region of interest" description="Disordered" evidence="1">
    <location>
        <begin position="1"/>
        <end position="36"/>
    </location>
</feature>
<evidence type="ECO:0000256" key="1">
    <source>
        <dbReference type="SAM" id="MobiDB-lite"/>
    </source>
</evidence>
<dbReference type="Proteomes" id="UP000307173">
    <property type="component" value="Unassembled WGS sequence"/>
</dbReference>
<gene>
    <name evidence="2" type="ORF">CANINC_003803</name>
</gene>
<keyword evidence="3" id="KW-1185">Reference proteome</keyword>
<dbReference type="Pfam" id="PF08539">
    <property type="entry name" value="HbrB"/>
    <property type="match status" value="1"/>
</dbReference>
<dbReference type="OrthoDB" id="2290221at2759"/>
<evidence type="ECO:0000313" key="3">
    <source>
        <dbReference type="Proteomes" id="UP000307173"/>
    </source>
</evidence>
<dbReference type="AlphaFoldDB" id="A0A4T0WXZ2"/>
<reference evidence="2 3" key="1">
    <citation type="journal article" date="2019" name="Front. Genet.">
        <title>Whole-Genome Sequencing of the Opportunistic Yeast Pathogen Candida inconspicua Uncovers Its Hybrid Origin.</title>
        <authorList>
            <person name="Mixao V."/>
            <person name="Hansen A.P."/>
            <person name="Saus E."/>
            <person name="Boekhout T."/>
            <person name="Lass-Florl C."/>
            <person name="Gabaldon T."/>
        </authorList>
    </citation>
    <scope>NUCLEOTIDE SEQUENCE [LARGE SCALE GENOMIC DNA]</scope>
    <source>
        <strain evidence="2 3">CBS 180</strain>
    </source>
</reference>
<name>A0A4T0WXZ2_9ASCO</name>
<organism evidence="2 3">
    <name type="scientific">Pichia inconspicua</name>
    <dbReference type="NCBI Taxonomy" id="52247"/>
    <lineage>
        <taxon>Eukaryota</taxon>
        <taxon>Fungi</taxon>
        <taxon>Dikarya</taxon>
        <taxon>Ascomycota</taxon>
        <taxon>Saccharomycotina</taxon>
        <taxon>Pichiomycetes</taxon>
        <taxon>Pichiales</taxon>
        <taxon>Pichiaceae</taxon>
        <taxon>Pichia</taxon>
    </lineage>
</organism>